<dbReference type="InterPro" id="IPR011993">
    <property type="entry name" value="PH-like_dom_sf"/>
</dbReference>
<evidence type="ECO:0000256" key="14">
    <source>
        <dbReference type="SAM" id="MobiDB-lite"/>
    </source>
</evidence>
<evidence type="ECO:0000256" key="3">
    <source>
        <dbReference type="ARBA" id="ARBA00008842"/>
    </source>
</evidence>
<feature type="region of interest" description="Disordered" evidence="14">
    <location>
        <begin position="221"/>
        <end position="358"/>
    </location>
</feature>
<keyword evidence="15" id="KW-0812">Transmembrane</keyword>
<evidence type="ECO:0000256" key="13">
    <source>
        <dbReference type="SAM" id="Coils"/>
    </source>
</evidence>
<dbReference type="GO" id="GO:0005794">
    <property type="term" value="C:Golgi apparatus"/>
    <property type="evidence" value="ECO:0007669"/>
    <property type="project" value="UniProtKB-SubCell"/>
</dbReference>
<reference evidence="17" key="2">
    <citation type="submission" date="2025-09" db="UniProtKB">
        <authorList>
            <consortium name="Ensembl"/>
        </authorList>
    </citation>
    <scope>IDENTIFICATION</scope>
</reference>
<feature type="coiled-coil region" evidence="13">
    <location>
        <begin position="681"/>
        <end position="708"/>
    </location>
</feature>
<evidence type="ECO:0000256" key="7">
    <source>
        <dbReference type="ARBA" id="ARBA00023121"/>
    </source>
</evidence>
<name>A0A2K5N8D2_CERAT</name>
<dbReference type="InterPro" id="IPR000648">
    <property type="entry name" value="Oxysterol-bd"/>
</dbReference>
<dbReference type="InterPro" id="IPR001849">
    <property type="entry name" value="PH_domain"/>
</dbReference>
<dbReference type="Gene3D" id="3.30.70.3490">
    <property type="match status" value="1"/>
</dbReference>
<dbReference type="Gene3D" id="1.10.287.2720">
    <property type="match status" value="1"/>
</dbReference>
<dbReference type="FunFam" id="2.40.160.120:FF:000002">
    <property type="entry name" value="Oxysterol-binding protein"/>
    <property type="match status" value="1"/>
</dbReference>
<evidence type="ECO:0000256" key="9">
    <source>
        <dbReference type="ARBA" id="ARBA00055284"/>
    </source>
</evidence>
<dbReference type="PANTHER" id="PTHR10972">
    <property type="entry name" value="OXYSTEROL-BINDING PROTEIN-RELATED"/>
    <property type="match status" value="1"/>
</dbReference>
<dbReference type="FunFam" id="2.30.29.30:FF:000089">
    <property type="entry name" value="Oxysterol-binding protein"/>
    <property type="match status" value="1"/>
</dbReference>
<keyword evidence="18" id="KW-1185">Reference proteome</keyword>
<dbReference type="FunFam" id="3.30.70.3490:FF:000001">
    <property type="entry name" value="Oxysterol-binding protein"/>
    <property type="match status" value="1"/>
</dbReference>
<keyword evidence="15" id="KW-0472">Membrane</keyword>
<evidence type="ECO:0000256" key="12">
    <source>
        <dbReference type="RuleBase" id="RU003845"/>
    </source>
</evidence>
<gene>
    <name evidence="17" type="primary">OSBPL9</name>
</gene>
<dbReference type="GO" id="GO:0005829">
    <property type="term" value="C:cytosol"/>
    <property type="evidence" value="ECO:0007669"/>
    <property type="project" value="TreeGrafter"/>
</dbReference>
<dbReference type="AlphaFoldDB" id="A0A2K5N8D2"/>
<evidence type="ECO:0000256" key="8">
    <source>
        <dbReference type="ARBA" id="ARBA00050284"/>
    </source>
</evidence>
<comment type="similarity">
    <text evidence="3 11">Belongs to the OSBP family.</text>
</comment>
<dbReference type="GeneTree" id="ENSGT00940000154690"/>
<feature type="domain" description="PH" evidence="16">
    <location>
        <begin position="2"/>
        <end position="99"/>
    </location>
</feature>
<evidence type="ECO:0000256" key="10">
    <source>
        <dbReference type="ARBA" id="ARBA00062214"/>
    </source>
</evidence>
<evidence type="ECO:0000256" key="5">
    <source>
        <dbReference type="ARBA" id="ARBA00022553"/>
    </source>
</evidence>
<dbReference type="InterPro" id="IPR018494">
    <property type="entry name" value="Oxysterol-bd_CS"/>
</dbReference>
<dbReference type="Bgee" id="ENSCATG00000039634">
    <property type="expression patterns" value="Expressed in heart and 12 other cell types or tissues"/>
</dbReference>
<evidence type="ECO:0000256" key="2">
    <source>
        <dbReference type="ARBA" id="ARBA00004414"/>
    </source>
</evidence>
<dbReference type="FunFam" id="1.10.287.2720:FF:000001">
    <property type="entry name" value="Oxysterol-binding OBPalpha"/>
    <property type="match status" value="1"/>
</dbReference>
<dbReference type="PROSITE" id="PS50003">
    <property type="entry name" value="PH_DOMAIN"/>
    <property type="match status" value="1"/>
</dbReference>
<feature type="transmembrane region" description="Helical" evidence="15">
    <location>
        <begin position="20"/>
        <end position="38"/>
    </location>
</feature>
<comment type="subcellular location">
    <subcellularLocation>
        <location evidence="1">Golgi apparatus</location>
        <location evidence="1">trans-Golgi network membrane</location>
    </subcellularLocation>
    <subcellularLocation>
        <location evidence="2">Late endosome membrane</location>
    </subcellularLocation>
</comment>
<dbReference type="GO" id="GO:0032934">
    <property type="term" value="F:sterol binding"/>
    <property type="evidence" value="ECO:0007669"/>
    <property type="project" value="TreeGrafter"/>
</dbReference>
<sequence>MASIMEGPLSKWTNVMKGWQYRWFVLDYNAGLLSYYTSKDKMMRGSRRGCVRLRGAVIGIDDEDDSTFTITVDQKTFHFQARDADEREKWIHALEETILRHTLQLQVRIFTCSLVVAFFFCLFSVCLFGLDSGFVPSVQDFDKKLTEADAYLQILIEQLKLFDDKLQNCKEDEQRKVTSITVILTTINPVDAIYQPSPLEPVISTMPSQTVLPPEPVQLCKSEQRPSSLPVGPVLATLGHHQTPTPNSTGSGHSPPSSSLTSPSHVNLSPNTVPEFSYSSSEDEFYDADEFHQSGSSPKRLIDSSGSASVLTHSSSGNSLKRPDTTESLNSSMSNGTSDADLFDSHDDRDDDAEAGSVEEHKSVIMHLLSQVRLGMDLTKVVLPTFILERRSLLEMYADFFAHPDLFVSISDQKDPKDRMVQVVKWYLSAFHAGRKGSVAKKPYNPILGEIFQCHWTLPNDTEENTELVSEGPVPWVSKNSVTFVAEQVSHHPPISAFYAECFNKKIQFNAHIWTKSKFLGMSIGVHNIGQGCVSCLDYDEHYILTFPNGYGRSILTVPWVELGGECNINCSKTGYSANIIFHTKPFYGGKKHRITAEILLTQVFPFLFSSPNDKKSFCSIEGEWNGVMYAKYATGENTVFVDTKKLPIIKKKVRKLEDQNEYESRSLWKDVTFNLKIRDIDAATEAKHRLEERQRAEARERKEKEIQWETRLFHEDGECWVYDEPLLKRLGAAKH</sequence>
<dbReference type="SUPFAM" id="SSF50729">
    <property type="entry name" value="PH domain-like"/>
    <property type="match status" value="1"/>
</dbReference>
<comment type="function">
    <text evidence="9">Interacts with OSBPL11 to function as lipid transfer proteins. Together they form a heterodimer that localizes at the ER-trans-Golgi membrane contact sites, and exchanges phosphatidylserine (1,2-diacyl-sn-glycero-3-phospho-L-serine, PS) for phosphatidylinositol-4-phosphate (1,2-diacyl-sn-glycero-3-phospho-(1D-myo-inositol 4-phosphate), PI(4)P) between the two organelles, a step that is critical for sphingomyelin synthesis in the Golgi complex.</text>
</comment>
<dbReference type="Pfam" id="PF00169">
    <property type="entry name" value="PH"/>
    <property type="match status" value="1"/>
</dbReference>
<dbReference type="PANTHER" id="PTHR10972:SF200">
    <property type="entry name" value="OXYSTEROL-BINDING PROTEIN-RELATED PROTEIN 9"/>
    <property type="match status" value="1"/>
</dbReference>
<keyword evidence="6 12" id="KW-0445">Lipid transport</keyword>
<keyword evidence="5" id="KW-0597">Phosphoprotein</keyword>
<evidence type="ECO:0000313" key="17">
    <source>
        <dbReference type="Ensembl" id="ENSCATP00000033595.1"/>
    </source>
</evidence>
<feature type="compositionally biased region" description="Polar residues" evidence="14">
    <location>
        <begin position="304"/>
        <end position="319"/>
    </location>
</feature>
<dbReference type="SUPFAM" id="SSF144000">
    <property type="entry name" value="Oxysterol-binding protein-like"/>
    <property type="match status" value="1"/>
</dbReference>
<evidence type="ECO:0000313" key="18">
    <source>
        <dbReference type="Proteomes" id="UP000233060"/>
    </source>
</evidence>
<evidence type="ECO:0000256" key="4">
    <source>
        <dbReference type="ARBA" id="ARBA00022448"/>
    </source>
</evidence>
<dbReference type="SMART" id="SM00233">
    <property type="entry name" value="PH"/>
    <property type="match status" value="1"/>
</dbReference>
<dbReference type="Gene3D" id="2.40.160.120">
    <property type="match status" value="1"/>
</dbReference>
<protein>
    <recommendedName>
        <fullName evidence="12">Oxysterol-binding protein</fullName>
    </recommendedName>
</protein>
<comment type="catalytic activity">
    <reaction evidence="8">
        <text>a 1,2-diacyl-sn-glycero-3-phospho-(1D-myo-inositol 4-phosphate)(out) + a 1,2-diacyl-sn-glycero-3-phospho-L-serine(in) = a 1,2-diacyl-sn-glycero-3-phospho-(1D-myo-inositol 4-phosphate)(in) + a 1,2-diacyl-sn-glycero-3-phospho-L-serine(out)</text>
        <dbReference type="Rhea" id="RHEA:81667"/>
        <dbReference type="ChEBI" id="CHEBI:57262"/>
        <dbReference type="ChEBI" id="CHEBI:58178"/>
    </reaction>
</comment>
<dbReference type="PROSITE" id="PS01013">
    <property type="entry name" value="OSBP"/>
    <property type="match status" value="1"/>
</dbReference>
<reference evidence="17" key="1">
    <citation type="submission" date="2025-08" db="UniProtKB">
        <authorList>
            <consortium name="Ensembl"/>
        </authorList>
    </citation>
    <scope>IDENTIFICATION</scope>
</reference>
<dbReference type="Ensembl" id="ENSCATT00000057869.1">
    <property type="protein sequence ID" value="ENSCATP00000033595.1"/>
    <property type="gene ID" value="ENSCATG00000039634.1"/>
</dbReference>
<keyword evidence="7" id="KW-0446">Lipid-binding</keyword>
<dbReference type="InterPro" id="IPR037239">
    <property type="entry name" value="OSBP_sf"/>
</dbReference>
<feature type="compositionally biased region" description="Polar residues" evidence="14">
    <location>
        <begin position="326"/>
        <end position="337"/>
    </location>
</feature>
<dbReference type="CDD" id="cd13290">
    <property type="entry name" value="PH_ORP9"/>
    <property type="match status" value="1"/>
</dbReference>
<dbReference type="Pfam" id="PF01237">
    <property type="entry name" value="Oxysterol_BP"/>
    <property type="match status" value="2"/>
</dbReference>
<evidence type="ECO:0000256" key="15">
    <source>
        <dbReference type="SAM" id="Phobius"/>
    </source>
</evidence>
<accession>A0A2K5N8D2</accession>
<evidence type="ECO:0000256" key="11">
    <source>
        <dbReference type="RuleBase" id="RU003844"/>
    </source>
</evidence>
<evidence type="ECO:0000256" key="6">
    <source>
        <dbReference type="ARBA" id="ARBA00023055"/>
    </source>
</evidence>
<keyword evidence="4 12" id="KW-0813">Transport</keyword>
<keyword evidence="13" id="KW-0175">Coiled coil</keyword>
<evidence type="ECO:0000256" key="1">
    <source>
        <dbReference type="ARBA" id="ARBA00004198"/>
    </source>
</evidence>
<dbReference type="GO" id="GO:0006869">
    <property type="term" value="P:lipid transport"/>
    <property type="evidence" value="ECO:0007669"/>
    <property type="project" value="UniProtKB-KW"/>
</dbReference>
<evidence type="ECO:0000259" key="16">
    <source>
        <dbReference type="PROSITE" id="PS50003"/>
    </source>
</evidence>
<dbReference type="Gene3D" id="2.30.29.30">
    <property type="entry name" value="Pleckstrin-homology domain (PH domain)/Phosphotyrosine-binding domain (PTB)"/>
    <property type="match status" value="1"/>
</dbReference>
<comment type="subunit">
    <text evidence="10">Heterodimer with OSBPL11. Interacts with OSBPL10.</text>
</comment>
<organism evidence="17 18">
    <name type="scientific">Cercocebus atys</name>
    <name type="common">Sooty mangabey</name>
    <name type="synonym">Cercocebus torquatus atys</name>
    <dbReference type="NCBI Taxonomy" id="9531"/>
    <lineage>
        <taxon>Eukaryota</taxon>
        <taxon>Metazoa</taxon>
        <taxon>Chordata</taxon>
        <taxon>Craniata</taxon>
        <taxon>Vertebrata</taxon>
        <taxon>Euteleostomi</taxon>
        <taxon>Mammalia</taxon>
        <taxon>Eutheria</taxon>
        <taxon>Euarchontoglires</taxon>
        <taxon>Primates</taxon>
        <taxon>Haplorrhini</taxon>
        <taxon>Catarrhini</taxon>
        <taxon>Cercopithecidae</taxon>
        <taxon>Cercopithecinae</taxon>
        <taxon>Cercocebus</taxon>
    </lineage>
</organism>
<proteinExistence type="inferred from homology"/>
<feature type="transmembrane region" description="Helical" evidence="15">
    <location>
        <begin position="109"/>
        <end position="130"/>
    </location>
</feature>
<feature type="compositionally biased region" description="Low complexity" evidence="14">
    <location>
        <begin position="243"/>
        <end position="280"/>
    </location>
</feature>
<dbReference type="Proteomes" id="UP000233060">
    <property type="component" value="Unassembled WGS sequence"/>
</dbReference>
<dbReference type="GO" id="GO:0031902">
    <property type="term" value="C:late endosome membrane"/>
    <property type="evidence" value="ECO:0007669"/>
    <property type="project" value="UniProtKB-SubCell"/>
</dbReference>
<keyword evidence="15" id="KW-1133">Transmembrane helix</keyword>